<dbReference type="Gene3D" id="3.20.20.80">
    <property type="entry name" value="Glycosidases"/>
    <property type="match status" value="1"/>
</dbReference>
<name>A0A2U1KMV5_ARTAN</name>
<proteinExistence type="inferred from homology"/>
<comment type="caution">
    <text evidence="6">The sequence shown here is derived from an EMBL/GenBank/DDBJ whole genome shotgun (WGS) entry which is preliminary data.</text>
</comment>
<dbReference type="Proteomes" id="UP000245207">
    <property type="component" value="Unassembled WGS sequence"/>
</dbReference>
<dbReference type="OrthoDB" id="941679at2759"/>
<dbReference type="InterPro" id="IPR000490">
    <property type="entry name" value="Glyco_hydro_17"/>
</dbReference>
<organism evidence="6 7">
    <name type="scientific">Artemisia annua</name>
    <name type="common">Sweet wormwood</name>
    <dbReference type="NCBI Taxonomy" id="35608"/>
    <lineage>
        <taxon>Eukaryota</taxon>
        <taxon>Viridiplantae</taxon>
        <taxon>Streptophyta</taxon>
        <taxon>Embryophyta</taxon>
        <taxon>Tracheophyta</taxon>
        <taxon>Spermatophyta</taxon>
        <taxon>Magnoliopsida</taxon>
        <taxon>eudicotyledons</taxon>
        <taxon>Gunneridae</taxon>
        <taxon>Pentapetalae</taxon>
        <taxon>asterids</taxon>
        <taxon>campanulids</taxon>
        <taxon>Asterales</taxon>
        <taxon>Asteraceae</taxon>
        <taxon>Asteroideae</taxon>
        <taxon>Anthemideae</taxon>
        <taxon>Artemisiinae</taxon>
        <taxon>Artemisia</taxon>
    </lineage>
</organism>
<keyword evidence="7" id="KW-1185">Reference proteome</keyword>
<reference evidence="6 7" key="1">
    <citation type="journal article" date="2018" name="Mol. Plant">
        <title>The genome of Artemisia annua provides insight into the evolution of Asteraceae family and artemisinin biosynthesis.</title>
        <authorList>
            <person name="Shen Q."/>
            <person name="Zhang L."/>
            <person name="Liao Z."/>
            <person name="Wang S."/>
            <person name="Yan T."/>
            <person name="Shi P."/>
            <person name="Liu M."/>
            <person name="Fu X."/>
            <person name="Pan Q."/>
            <person name="Wang Y."/>
            <person name="Lv Z."/>
            <person name="Lu X."/>
            <person name="Zhang F."/>
            <person name="Jiang W."/>
            <person name="Ma Y."/>
            <person name="Chen M."/>
            <person name="Hao X."/>
            <person name="Li L."/>
            <person name="Tang Y."/>
            <person name="Lv G."/>
            <person name="Zhou Y."/>
            <person name="Sun X."/>
            <person name="Brodelius P.E."/>
            <person name="Rose J.K.C."/>
            <person name="Tang K."/>
        </authorList>
    </citation>
    <scope>NUCLEOTIDE SEQUENCE [LARGE SCALE GENOMIC DNA]</scope>
    <source>
        <strain evidence="7">cv. Huhao1</strain>
        <tissue evidence="6">Leaf</tissue>
    </source>
</reference>
<dbReference type="AlphaFoldDB" id="A0A2U1KMV5"/>
<evidence type="ECO:0000256" key="4">
    <source>
        <dbReference type="RuleBase" id="RU004335"/>
    </source>
</evidence>
<evidence type="ECO:0000256" key="5">
    <source>
        <dbReference type="RuleBase" id="RU004336"/>
    </source>
</evidence>
<dbReference type="PANTHER" id="PTHR32227">
    <property type="entry name" value="GLUCAN ENDO-1,3-BETA-GLUCOSIDASE BG1-RELATED-RELATED"/>
    <property type="match status" value="1"/>
</dbReference>
<gene>
    <name evidence="6" type="ORF">CTI12_AA584190</name>
</gene>
<sequence length="345" mass="37693">MTIYTSLVHQIFILLYIFTQLFHISTATTIGICYGRVANNLPQPTAAVNLINSNGISSIRLFNPVLESLIPFSGTGIQLTIGVPNEELPTIAAGTPATANDWLQANIFAHVSADQIRYLVVGNEVFLKDPFYTPHIIPAIINLHQALQNLGLSDKIKISSAQAASILSNSFPPSSSSFDTNILPDLTHLLQFLRDTSSPLMVNVYPYFSYINNPQLVSLDSALFRPGNVLNDQGLVYDNLFDQTIDAFIYAMEKEGFGGIPVVVTETGWPTAGGDVASGENALAYNGNVVKRSLNNVGTPKRPGIGVEVFLFDLFDENEKMGNEFEKHFGIFGVDGVKSYDLNFH</sequence>
<dbReference type="GO" id="GO:0005975">
    <property type="term" value="P:carbohydrate metabolic process"/>
    <property type="evidence" value="ECO:0007669"/>
    <property type="project" value="InterPro"/>
</dbReference>
<dbReference type="PROSITE" id="PS00587">
    <property type="entry name" value="GLYCOSYL_HYDROL_F17"/>
    <property type="match status" value="1"/>
</dbReference>
<keyword evidence="2 5" id="KW-0378">Hydrolase</keyword>
<dbReference type="EMBL" id="PKPP01015988">
    <property type="protein sequence ID" value="PWA38099.1"/>
    <property type="molecule type" value="Genomic_DNA"/>
</dbReference>
<dbReference type="InterPro" id="IPR017853">
    <property type="entry name" value="GH"/>
</dbReference>
<accession>A0A2U1KMV5</accession>
<keyword evidence="3 5" id="KW-0326">Glycosidase</keyword>
<dbReference type="InterPro" id="IPR044965">
    <property type="entry name" value="Glyco_hydro_17_plant"/>
</dbReference>
<dbReference type="GO" id="GO:0004553">
    <property type="term" value="F:hydrolase activity, hydrolyzing O-glycosyl compounds"/>
    <property type="evidence" value="ECO:0007669"/>
    <property type="project" value="InterPro"/>
</dbReference>
<comment type="similarity">
    <text evidence="1 4">Belongs to the glycosyl hydrolase 17 family.</text>
</comment>
<evidence type="ECO:0000256" key="1">
    <source>
        <dbReference type="ARBA" id="ARBA00008773"/>
    </source>
</evidence>
<evidence type="ECO:0000313" key="7">
    <source>
        <dbReference type="Proteomes" id="UP000245207"/>
    </source>
</evidence>
<protein>
    <submittedName>
        <fullName evidence="6">Glycosyl hydrolase superfamily protein</fullName>
    </submittedName>
</protein>
<dbReference type="SUPFAM" id="SSF51445">
    <property type="entry name" value="(Trans)glycosidases"/>
    <property type="match status" value="1"/>
</dbReference>
<dbReference type="FunFam" id="3.20.20.80:FF:000010">
    <property type="entry name" value="glucan endo-1,3-beta-glucosidase, basic"/>
    <property type="match status" value="1"/>
</dbReference>
<evidence type="ECO:0000256" key="3">
    <source>
        <dbReference type="ARBA" id="ARBA00023295"/>
    </source>
</evidence>
<dbReference type="Pfam" id="PF00332">
    <property type="entry name" value="Glyco_hydro_17"/>
    <property type="match status" value="1"/>
</dbReference>
<evidence type="ECO:0000313" key="6">
    <source>
        <dbReference type="EMBL" id="PWA38099.1"/>
    </source>
</evidence>
<evidence type="ECO:0000256" key="2">
    <source>
        <dbReference type="ARBA" id="ARBA00022801"/>
    </source>
</evidence>